<dbReference type="EMBL" id="GBXM01094879">
    <property type="protein sequence ID" value="JAH13698.1"/>
    <property type="molecule type" value="Transcribed_RNA"/>
</dbReference>
<protein>
    <submittedName>
        <fullName evidence="1">Uncharacterized protein</fullName>
    </submittedName>
</protein>
<name>A0A0E9QC70_ANGAN</name>
<accession>A0A0E9QC70</accession>
<proteinExistence type="predicted"/>
<dbReference type="AlphaFoldDB" id="A0A0E9QC70"/>
<organism evidence="1">
    <name type="scientific">Anguilla anguilla</name>
    <name type="common">European freshwater eel</name>
    <name type="synonym">Muraena anguilla</name>
    <dbReference type="NCBI Taxonomy" id="7936"/>
    <lineage>
        <taxon>Eukaryota</taxon>
        <taxon>Metazoa</taxon>
        <taxon>Chordata</taxon>
        <taxon>Craniata</taxon>
        <taxon>Vertebrata</taxon>
        <taxon>Euteleostomi</taxon>
        <taxon>Actinopterygii</taxon>
        <taxon>Neopterygii</taxon>
        <taxon>Teleostei</taxon>
        <taxon>Anguilliformes</taxon>
        <taxon>Anguillidae</taxon>
        <taxon>Anguilla</taxon>
    </lineage>
</organism>
<evidence type="ECO:0000313" key="1">
    <source>
        <dbReference type="EMBL" id="JAH13698.1"/>
    </source>
</evidence>
<reference evidence="1" key="2">
    <citation type="journal article" date="2015" name="Fish Shellfish Immunol.">
        <title>Early steps in the European eel (Anguilla anguilla)-Vibrio vulnificus interaction in the gills: Role of the RtxA13 toxin.</title>
        <authorList>
            <person name="Callol A."/>
            <person name="Pajuelo D."/>
            <person name="Ebbesson L."/>
            <person name="Teles M."/>
            <person name="MacKenzie S."/>
            <person name="Amaro C."/>
        </authorList>
    </citation>
    <scope>NUCLEOTIDE SEQUENCE</scope>
</reference>
<reference evidence="1" key="1">
    <citation type="submission" date="2014-11" db="EMBL/GenBank/DDBJ databases">
        <authorList>
            <person name="Amaro Gonzalez C."/>
        </authorList>
    </citation>
    <scope>NUCLEOTIDE SEQUENCE</scope>
</reference>
<sequence length="88" mass="10127">MGTSSGLLPVFTLSFWQCATFRNNYFQLQVHNWNWNFRASLCHSLTGETLGYRPTLRKEIKLQTELKPGMERSVWVFTDGPEASVGLE</sequence>